<reference evidence="1" key="1">
    <citation type="submission" date="2022-01" db="EMBL/GenBank/DDBJ databases">
        <authorList>
            <person name="Braso-Vives M."/>
        </authorList>
    </citation>
    <scope>NUCLEOTIDE SEQUENCE</scope>
</reference>
<sequence length="432" mass="49164">MCVLFADRRRSGNKTQKYSPMAYLQEVRCTSLYKKMGFHLLKPTAISHFDQVKDKVPVDNPSEFFRDHGGDYFVSCADFDTKELVLIKPTDRSKVRRAAFFNEALREHAEELFVIPFSQLADVSATVASDVAHITTMFIHIAMRCGSTLLIKALGATGMMHALSESDVYVNISRYLLSKKELPEDGMETLLEFIRHINTLFNYTLLQEDPSKTITCYKMRGQVGPIADVLQRALPEVKNIFIYRNLLGTLDSYAHVMANGRYWKYWLQTTLNLDCLYINNYNDLQATPLRDNPVFDSIPVPHGIVWFSVCAWLEIMQKAHELTKQDPQWFDVILRYEELSKYKEEMVMKVMEVLGIKCVDEDAKANIRKVFEVNSQAGHSLASRGASGGGSWVGEWEMGIVSKILQHVNMGISKPDLVLDGTLSFGSDRIDK</sequence>
<name>A0A8K0EJ19_BRALA</name>
<gene>
    <name evidence="1" type="primary">Hypp8887</name>
    <name evidence="1" type="ORF">BLAG_LOCUS11299</name>
</gene>
<dbReference type="PANTHER" id="PTHR33844:SF1">
    <property type="entry name" value="SULFOTRANSFERASE DOMAIN-CONTAINING PROTEIN"/>
    <property type="match status" value="1"/>
</dbReference>
<keyword evidence="2" id="KW-1185">Reference proteome</keyword>
<dbReference type="Proteomes" id="UP000838412">
    <property type="component" value="Chromosome 18"/>
</dbReference>
<dbReference type="OrthoDB" id="5912733at2759"/>
<dbReference type="InterPro" id="IPR027417">
    <property type="entry name" value="P-loop_NTPase"/>
</dbReference>
<dbReference type="EMBL" id="OV696703">
    <property type="protein sequence ID" value="CAH1250646.1"/>
    <property type="molecule type" value="Genomic_DNA"/>
</dbReference>
<evidence type="ECO:0000313" key="2">
    <source>
        <dbReference type="Proteomes" id="UP000838412"/>
    </source>
</evidence>
<dbReference type="SUPFAM" id="SSF52540">
    <property type="entry name" value="P-loop containing nucleoside triphosphate hydrolases"/>
    <property type="match status" value="1"/>
</dbReference>
<evidence type="ECO:0000313" key="1">
    <source>
        <dbReference type="EMBL" id="CAH1250646.1"/>
    </source>
</evidence>
<dbReference type="AlphaFoldDB" id="A0A8K0EJ19"/>
<dbReference type="PANTHER" id="PTHR33844">
    <property type="entry name" value="SULFOTRANSFER_1 DOMAIN-CONTAINING PROTEIN"/>
    <property type="match status" value="1"/>
</dbReference>
<organism evidence="1 2">
    <name type="scientific">Branchiostoma lanceolatum</name>
    <name type="common">Common lancelet</name>
    <name type="synonym">Amphioxus lanceolatum</name>
    <dbReference type="NCBI Taxonomy" id="7740"/>
    <lineage>
        <taxon>Eukaryota</taxon>
        <taxon>Metazoa</taxon>
        <taxon>Chordata</taxon>
        <taxon>Cephalochordata</taxon>
        <taxon>Leptocardii</taxon>
        <taxon>Amphioxiformes</taxon>
        <taxon>Branchiostomatidae</taxon>
        <taxon>Branchiostoma</taxon>
    </lineage>
</organism>
<dbReference type="Gene3D" id="3.40.50.300">
    <property type="entry name" value="P-loop containing nucleotide triphosphate hydrolases"/>
    <property type="match status" value="1"/>
</dbReference>
<accession>A0A8K0EJ19</accession>
<proteinExistence type="predicted"/>
<protein>
    <submittedName>
        <fullName evidence="1">Hypp8887 protein</fullName>
    </submittedName>
</protein>